<dbReference type="OrthoDB" id="18481at2157"/>
<dbReference type="EMBL" id="FOZK01000001">
    <property type="protein sequence ID" value="SFR89079.1"/>
    <property type="molecule type" value="Genomic_DNA"/>
</dbReference>
<keyword evidence="4" id="KW-0645">Protease</keyword>
<evidence type="ECO:0000256" key="2">
    <source>
        <dbReference type="SAM" id="Phobius"/>
    </source>
</evidence>
<evidence type="ECO:0000313" key="5">
    <source>
        <dbReference type="Proteomes" id="UP000199062"/>
    </source>
</evidence>
<protein>
    <submittedName>
        <fullName evidence="4">Transglutaminase-like enzyme, putative cysteine protease</fullName>
    </submittedName>
</protein>
<dbReference type="AlphaFoldDB" id="A0A1I6KCY0"/>
<dbReference type="STRING" id="767519.SAMN05216559_0574"/>
<feature type="transmembrane region" description="Helical" evidence="2">
    <location>
        <begin position="747"/>
        <end position="770"/>
    </location>
</feature>
<feature type="compositionally biased region" description="Low complexity" evidence="1">
    <location>
        <begin position="358"/>
        <end position="381"/>
    </location>
</feature>
<dbReference type="Proteomes" id="UP000199062">
    <property type="component" value="Unassembled WGS sequence"/>
</dbReference>
<feature type="region of interest" description="Disordered" evidence="1">
    <location>
        <begin position="358"/>
        <end position="450"/>
    </location>
</feature>
<feature type="transmembrane region" description="Helical" evidence="2">
    <location>
        <begin position="712"/>
        <end position="735"/>
    </location>
</feature>
<dbReference type="Pfam" id="PF13559">
    <property type="entry name" value="DUF4129"/>
    <property type="match status" value="1"/>
</dbReference>
<feature type="region of interest" description="Disordered" evidence="1">
    <location>
        <begin position="916"/>
        <end position="954"/>
    </location>
</feature>
<evidence type="ECO:0000256" key="1">
    <source>
        <dbReference type="SAM" id="MobiDB-lite"/>
    </source>
</evidence>
<dbReference type="GO" id="GO:0008233">
    <property type="term" value="F:peptidase activity"/>
    <property type="evidence" value="ECO:0007669"/>
    <property type="project" value="UniProtKB-KW"/>
</dbReference>
<proteinExistence type="predicted"/>
<dbReference type="Pfam" id="PF01841">
    <property type="entry name" value="Transglut_core"/>
    <property type="match status" value="1"/>
</dbReference>
<keyword evidence="2" id="KW-0472">Membrane</keyword>
<feature type="compositionally biased region" description="Low complexity" evidence="1">
    <location>
        <begin position="391"/>
        <end position="427"/>
    </location>
</feature>
<feature type="compositionally biased region" description="Basic and acidic residues" evidence="1">
    <location>
        <begin position="201"/>
        <end position="211"/>
    </location>
</feature>
<evidence type="ECO:0000313" key="4">
    <source>
        <dbReference type="EMBL" id="SFR89079.1"/>
    </source>
</evidence>
<dbReference type="Gene3D" id="3.10.620.30">
    <property type="match status" value="1"/>
</dbReference>
<organism evidence="4 5">
    <name type="scientific">Halomicrobium zhouii</name>
    <dbReference type="NCBI Taxonomy" id="767519"/>
    <lineage>
        <taxon>Archaea</taxon>
        <taxon>Methanobacteriati</taxon>
        <taxon>Methanobacteriota</taxon>
        <taxon>Stenosarchaea group</taxon>
        <taxon>Halobacteria</taxon>
        <taxon>Halobacteriales</taxon>
        <taxon>Haloarculaceae</taxon>
        <taxon>Halomicrobium</taxon>
    </lineage>
</organism>
<keyword evidence="4" id="KW-0378">Hydrolase</keyword>
<feature type="compositionally biased region" description="Acidic residues" evidence="1">
    <location>
        <begin position="927"/>
        <end position="943"/>
    </location>
</feature>
<keyword evidence="2" id="KW-0812">Transmembrane</keyword>
<dbReference type="SUPFAM" id="SSF54001">
    <property type="entry name" value="Cysteine proteinases"/>
    <property type="match status" value="1"/>
</dbReference>
<feature type="compositionally biased region" description="Low complexity" evidence="1">
    <location>
        <begin position="916"/>
        <end position="926"/>
    </location>
</feature>
<feature type="compositionally biased region" description="Gly residues" evidence="1">
    <location>
        <begin position="434"/>
        <end position="447"/>
    </location>
</feature>
<gene>
    <name evidence="4" type="ORF">SAMN05216559_0574</name>
</gene>
<sequence>MSTDDSPFPDLDGSRDYSRVLLVLVSLLAVLVASSALPVLAPAGTQSPVESLVPIPAGSGGGGGVSTAGPGGGSMGALSPGQQTNVGGSLGGQNALQSQNAEIHFVVRSTDPAYWRTGAYGNYTGVGWRQDGETRPYNGSIETRGPDGREVTYEVELNRTARSLPTVWRPETVSRENLLVTDGGAVQAEAALGPGTTYRGVSDRPPSDENLLRTAGTDYPTEIEERYTQLPASTEGRLGAKTSQITDGASTPYERATRIEAWLESNKEYSLNVSRPPDDDVASEFVFEMDAGYCEYFATSMVAMLRSQDVPARYVVGYSTGQPVDEDTYTVRGMNAHAWVEVYFPDVGWVQFDPTPASERLQQEQESLENQTGESFETPSPEATPTPGATPTPDDTDGSTGTETADGSGPATPTGTPTDTPTPTGSTDGEGDETGPGSGDGEGGGDGTADRQREAGEYFVTLNRSAAPGATVEVTVRDGRLMPGVTVLFNGESIGQTGPDGTVVGEVPYAEQLNVSVVDAQNAGLVAPVVPRGEDGRLFAVDGVQANASTTFTLSTNATVTVTGDAVTGETVTVTAFVDDVPVRDAPVTLDGEEVARTNRDGRADVKLPTEPGNVTLAVERGSVTGETTLDLARLNVTTEPTAPLALPFTGVAVDATVDGDPAPGANVIVDGERVATTGVDGTATATLPFASGATVEVTKYGQRRGTTYDGLFLNLGLVGLAVGLLVGGVVAAAGRYDVDPSSGRHWAWLAGQWVVGAVVAVGGAADTALARLAERARLTVDHLRALVEGRRDVADLLDALRAWLRDRVAEARTPVEDLGVASVVSNGDDGGYAGDAHATIRESWGRFLDAVSIRRPHTRTPGEIAAHAVAVDGLPEAEVERLRDAFRAVEYGQRDPDERAPGVESAAEAIEAAVEAADAAAANDAGDGDATDGDGTDGDAEADPSGTDAGVAD</sequence>
<dbReference type="GO" id="GO:0006508">
    <property type="term" value="P:proteolysis"/>
    <property type="evidence" value="ECO:0007669"/>
    <property type="project" value="UniProtKB-KW"/>
</dbReference>
<feature type="region of interest" description="Disordered" evidence="1">
    <location>
        <begin position="195"/>
        <end position="214"/>
    </location>
</feature>
<evidence type="ECO:0000259" key="3">
    <source>
        <dbReference type="SMART" id="SM00460"/>
    </source>
</evidence>
<dbReference type="InterPro" id="IPR038765">
    <property type="entry name" value="Papain-like_cys_pep_sf"/>
</dbReference>
<dbReference type="SMART" id="SM00460">
    <property type="entry name" value="TGc"/>
    <property type="match status" value="1"/>
</dbReference>
<keyword evidence="5" id="KW-1185">Reference proteome</keyword>
<dbReference type="InterPro" id="IPR052901">
    <property type="entry name" value="Bact_TGase-like"/>
</dbReference>
<dbReference type="InterPro" id="IPR025403">
    <property type="entry name" value="TgpA-like_C"/>
</dbReference>
<dbReference type="PANTHER" id="PTHR42736">
    <property type="entry name" value="PROTEIN-GLUTAMINE GAMMA-GLUTAMYLTRANSFERASE"/>
    <property type="match status" value="1"/>
</dbReference>
<feature type="transmembrane region" description="Helical" evidence="2">
    <location>
        <begin position="20"/>
        <end position="41"/>
    </location>
</feature>
<dbReference type="InterPro" id="IPR002931">
    <property type="entry name" value="Transglutaminase-like"/>
</dbReference>
<dbReference type="RefSeq" id="WP_089813685.1">
    <property type="nucleotide sequence ID" value="NZ_FOZK01000001.1"/>
</dbReference>
<dbReference type="PANTHER" id="PTHR42736:SF1">
    <property type="entry name" value="PROTEIN-GLUTAMINE GAMMA-GLUTAMYLTRANSFERASE"/>
    <property type="match status" value="1"/>
</dbReference>
<reference evidence="4 5" key="1">
    <citation type="submission" date="2016-10" db="EMBL/GenBank/DDBJ databases">
        <authorList>
            <person name="de Groot N.N."/>
        </authorList>
    </citation>
    <scope>NUCLEOTIDE SEQUENCE [LARGE SCALE GENOMIC DNA]</scope>
    <source>
        <strain evidence="4 5">CGMCC 1.10457</strain>
    </source>
</reference>
<accession>A0A1I6KCY0</accession>
<keyword evidence="2" id="KW-1133">Transmembrane helix</keyword>
<dbReference type="InterPro" id="IPR021878">
    <property type="entry name" value="TgpA_N"/>
</dbReference>
<feature type="domain" description="Transglutaminase-like" evidence="3">
    <location>
        <begin position="286"/>
        <end position="356"/>
    </location>
</feature>
<name>A0A1I6KCY0_9EURY</name>
<dbReference type="Pfam" id="PF11992">
    <property type="entry name" value="TgpA_N"/>
    <property type="match status" value="1"/>
</dbReference>